<proteinExistence type="inferred from homology"/>
<evidence type="ECO:0000256" key="3">
    <source>
        <dbReference type="ARBA" id="ARBA00022694"/>
    </source>
</evidence>
<evidence type="ECO:0000313" key="8">
    <source>
        <dbReference type="EMBL" id="KAF1999494.1"/>
    </source>
</evidence>
<dbReference type="UniPathway" id="UPA00989"/>
<feature type="region of interest" description="Disordered" evidence="7">
    <location>
        <begin position="40"/>
        <end position="69"/>
    </location>
</feature>
<accession>A0A6A5WF14</accession>
<dbReference type="GO" id="GO:0005634">
    <property type="term" value="C:nucleus"/>
    <property type="evidence" value="ECO:0007669"/>
    <property type="project" value="UniProtKB-SubCell"/>
</dbReference>
<dbReference type="GO" id="GO:0106004">
    <property type="term" value="P:tRNA (guanine-N7)-methylation"/>
    <property type="evidence" value="ECO:0007669"/>
    <property type="project" value="UniProtKB-UniRule"/>
</dbReference>
<keyword evidence="9" id="KW-1185">Reference proteome</keyword>
<evidence type="ECO:0000256" key="5">
    <source>
        <dbReference type="ARBA" id="ARBA00023242"/>
    </source>
</evidence>
<comment type="similarity">
    <text evidence="6">Belongs to the WD repeat TRM82 family.</text>
</comment>
<reference evidence="8" key="1">
    <citation type="journal article" date="2020" name="Stud. Mycol.">
        <title>101 Dothideomycetes genomes: a test case for predicting lifestyles and emergence of pathogens.</title>
        <authorList>
            <person name="Haridas S."/>
            <person name="Albert R."/>
            <person name="Binder M."/>
            <person name="Bloem J."/>
            <person name="Labutti K."/>
            <person name="Salamov A."/>
            <person name="Andreopoulos B."/>
            <person name="Baker S."/>
            <person name="Barry K."/>
            <person name="Bills G."/>
            <person name="Bluhm B."/>
            <person name="Cannon C."/>
            <person name="Castanera R."/>
            <person name="Culley D."/>
            <person name="Daum C."/>
            <person name="Ezra D."/>
            <person name="Gonzalez J."/>
            <person name="Henrissat B."/>
            <person name="Kuo A."/>
            <person name="Liang C."/>
            <person name="Lipzen A."/>
            <person name="Lutzoni F."/>
            <person name="Magnuson J."/>
            <person name="Mondo S."/>
            <person name="Nolan M."/>
            <person name="Ohm R."/>
            <person name="Pangilinan J."/>
            <person name="Park H.-J."/>
            <person name="Ramirez L."/>
            <person name="Alfaro M."/>
            <person name="Sun H."/>
            <person name="Tritt A."/>
            <person name="Yoshinaga Y."/>
            <person name="Zwiers L.-H."/>
            <person name="Turgeon B."/>
            <person name="Goodwin S."/>
            <person name="Spatafora J."/>
            <person name="Crous P."/>
            <person name="Grigoriev I."/>
        </authorList>
    </citation>
    <scope>NUCLEOTIDE SEQUENCE</scope>
    <source>
        <strain evidence="8">CBS 123094</strain>
    </source>
</reference>
<dbReference type="InterPro" id="IPR015943">
    <property type="entry name" value="WD40/YVTN_repeat-like_dom_sf"/>
</dbReference>
<protein>
    <submittedName>
        <fullName evidence="8">tRNA methyltransferas-like protein</fullName>
    </submittedName>
</protein>
<comment type="subcellular location">
    <subcellularLocation>
        <location evidence="1 6">Nucleus</location>
    </subcellularLocation>
</comment>
<feature type="region of interest" description="Disordered" evidence="7">
    <location>
        <begin position="451"/>
        <end position="476"/>
    </location>
</feature>
<sequence>MTLPFQCIEAYSLPTERSCEWAVFGVCGSRLVVQTSSGVTSTWPTEQYPTRSTEPADEPEGPPGKRVKLSPPADQIMNFSCLTLSNGKEHIVAITAEDKCIRVFRLDSENQLQQLSQRCMARRPCALAITSDDSTILCADKFGDVYSLPLQYTPEDDMTETPIPEESETPAEKDYKPAASVLTVHSGRNRKVLEEQMKQASKGVKKSKEPLKFKHELLLGHVSMLTDIAYARIDERSYILTADRDEHIRVSRGPPQAHIIEGFCQGHDEFVTKLCLPTPGVLVSGGGDPHLYIWDWVNSRLLNKFCIRDAVSAFMKTLTEDKSNLEDKISKTVVSGIWNVPATSTQDVILVACEGVPAVFSISLGGTNGPPVLGQTIPLTGNALDVGIISQNKEFCTAIVSIDNIHKPGSTTEIREDEGPNRLQCFSCKGNEWHEDSDVMAKLEWLNRRALGDEGDSGTDSKVTSQSPRRADEKALRDILYGMENLRKRPGAED</sequence>
<feature type="region of interest" description="Disordered" evidence="7">
    <location>
        <begin position="153"/>
        <end position="173"/>
    </location>
</feature>
<gene>
    <name evidence="8" type="ORF">P154DRAFT_467660</name>
</gene>
<evidence type="ECO:0000256" key="6">
    <source>
        <dbReference type="HAMAP-Rule" id="MF_03056"/>
    </source>
</evidence>
<evidence type="ECO:0000256" key="2">
    <source>
        <dbReference type="ARBA" id="ARBA00022574"/>
    </source>
</evidence>
<dbReference type="PANTHER" id="PTHR16288:SF0">
    <property type="entry name" value="TRNA (GUANINE-N(7)-)-METHYLTRANSFERASE NON-CATALYTIC SUBUNIT WDR4"/>
    <property type="match status" value="1"/>
</dbReference>
<evidence type="ECO:0000256" key="1">
    <source>
        <dbReference type="ARBA" id="ARBA00004123"/>
    </source>
</evidence>
<feature type="compositionally biased region" description="Polar residues" evidence="7">
    <location>
        <begin position="458"/>
        <end position="468"/>
    </location>
</feature>
<dbReference type="OrthoDB" id="339900at2759"/>
<dbReference type="InterPro" id="IPR036322">
    <property type="entry name" value="WD40_repeat_dom_sf"/>
</dbReference>
<keyword evidence="5 6" id="KW-0539">Nucleus</keyword>
<dbReference type="Proteomes" id="UP000799779">
    <property type="component" value="Unassembled WGS sequence"/>
</dbReference>
<dbReference type="EMBL" id="ML977595">
    <property type="protein sequence ID" value="KAF1999494.1"/>
    <property type="molecule type" value="Genomic_DNA"/>
</dbReference>
<comment type="function">
    <text evidence="6">Required for the formation of N(7)-methylguanine at position 46 (m7G46) in tRNA. In the complex, it is required to stabilize and induce conformational changes of the catalytic subunit.</text>
</comment>
<dbReference type="AlphaFoldDB" id="A0A6A5WF14"/>
<keyword evidence="2 6" id="KW-0853">WD repeat</keyword>
<dbReference type="Gene3D" id="2.130.10.10">
    <property type="entry name" value="YVTN repeat-like/Quinoprotein amine dehydrogenase"/>
    <property type="match status" value="1"/>
</dbReference>
<dbReference type="InterPro" id="IPR028884">
    <property type="entry name" value="Trm82"/>
</dbReference>
<evidence type="ECO:0000313" key="9">
    <source>
        <dbReference type="Proteomes" id="UP000799779"/>
    </source>
</evidence>
<dbReference type="GO" id="GO:0043527">
    <property type="term" value="C:tRNA methyltransferase complex"/>
    <property type="evidence" value="ECO:0007669"/>
    <property type="project" value="TreeGrafter"/>
</dbReference>
<evidence type="ECO:0000256" key="4">
    <source>
        <dbReference type="ARBA" id="ARBA00022737"/>
    </source>
</evidence>
<name>A0A6A5WF14_9PLEO</name>
<comment type="pathway">
    <text evidence="6">tRNA modification; N(7)-methylguanine-tRNA biosynthesis.</text>
</comment>
<dbReference type="PANTHER" id="PTHR16288">
    <property type="entry name" value="WD40 REPEAT PROTEIN 4"/>
    <property type="match status" value="1"/>
</dbReference>
<dbReference type="SUPFAM" id="SSF50978">
    <property type="entry name" value="WD40 repeat-like"/>
    <property type="match status" value="1"/>
</dbReference>
<dbReference type="GO" id="GO:0005829">
    <property type="term" value="C:cytosol"/>
    <property type="evidence" value="ECO:0007669"/>
    <property type="project" value="TreeGrafter"/>
</dbReference>
<evidence type="ECO:0000256" key="7">
    <source>
        <dbReference type="SAM" id="MobiDB-lite"/>
    </source>
</evidence>
<keyword evidence="3 6" id="KW-0819">tRNA processing</keyword>
<keyword evidence="4 6" id="KW-0677">Repeat</keyword>
<feature type="compositionally biased region" description="Polar residues" evidence="7">
    <location>
        <begin position="40"/>
        <end position="53"/>
    </location>
</feature>
<dbReference type="HAMAP" id="MF_03056">
    <property type="entry name" value="TRM82"/>
    <property type="match status" value="1"/>
</dbReference>
<organism evidence="8 9">
    <name type="scientific">Amniculicola lignicola CBS 123094</name>
    <dbReference type="NCBI Taxonomy" id="1392246"/>
    <lineage>
        <taxon>Eukaryota</taxon>
        <taxon>Fungi</taxon>
        <taxon>Dikarya</taxon>
        <taxon>Ascomycota</taxon>
        <taxon>Pezizomycotina</taxon>
        <taxon>Dothideomycetes</taxon>
        <taxon>Pleosporomycetidae</taxon>
        <taxon>Pleosporales</taxon>
        <taxon>Amniculicolaceae</taxon>
        <taxon>Amniculicola</taxon>
    </lineage>
</organism>
<feature type="compositionally biased region" description="Acidic residues" evidence="7">
    <location>
        <begin position="154"/>
        <end position="169"/>
    </location>
</feature>